<comment type="caution">
    <text evidence="3">The sequence shown here is derived from an EMBL/GenBank/DDBJ whole genome shotgun (WGS) entry which is preliminary data.</text>
</comment>
<evidence type="ECO:0000313" key="4">
    <source>
        <dbReference type="Proteomes" id="UP000011782"/>
    </source>
</evidence>
<organism evidence="3 4">
    <name type="scientific">Campylobacter showae CC57C</name>
    <dbReference type="NCBI Taxonomy" id="1073353"/>
    <lineage>
        <taxon>Bacteria</taxon>
        <taxon>Pseudomonadati</taxon>
        <taxon>Campylobacterota</taxon>
        <taxon>Epsilonproteobacteria</taxon>
        <taxon>Campylobacterales</taxon>
        <taxon>Campylobacteraceae</taxon>
        <taxon>Campylobacter</taxon>
    </lineage>
</organism>
<dbReference type="RefSeq" id="WP_002950157.1">
    <property type="nucleotide sequence ID" value="NZ_AOTD01000003.1"/>
</dbReference>
<dbReference type="Pfam" id="PF02321">
    <property type="entry name" value="OEP"/>
    <property type="match status" value="1"/>
</dbReference>
<dbReference type="PANTHER" id="PTHR30203:SF30">
    <property type="entry name" value="OUTER MEMBRANE PROTEIN-RELATED"/>
    <property type="match status" value="1"/>
</dbReference>
<name>M3JEC1_9BACT</name>
<dbReference type="AlphaFoldDB" id="M3JEC1"/>
<dbReference type="Proteomes" id="UP000011782">
    <property type="component" value="Unassembled WGS sequence"/>
</dbReference>
<dbReference type="SUPFAM" id="SSF56954">
    <property type="entry name" value="Outer membrane efflux proteins (OEP)"/>
    <property type="match status" value="1"/>
</dbReference>
<feature type="coiled-coil region" evidence="2">
    <location>
        <begin position="341"/>
        <end position="368"/>
    </location>
</feature>
<protein>
    <recommendedName>
        <fullName evidence="5">Outer membrane efflux protein</fullName>
    </recommendedName>
</protein>
<evidence type="ECO:0008006" key="5">
    <source>
        <dbReference type="Google" id="ProtNLM"/>
    </source>
</evidence>
<reference evidence="3 4" key="1">
    <citation type="submission" date="2013-02" db="EMBL/GenBank/DDBJ databases">
        <title>Co-occurrence of anaerobic bacteria in colorectal carcinomas.</title>
        <authorList>
            <person name="Holt R.A."/>
            <person name="Warren R.L."/>
            <person name="Allen-Vercoe E."/>
            <person name="Pleasance S."/>
            <person name="Freeman D.J."/>
            <person name="Watson P."/>
            <person name="Moore R."/>
            <person name="Cochrane K."/>
        </authorList>
    </citation>
    <scope>NUCLEOTIDE SEQUENCE [LARGE SCALE GENOMIC DNA]</scope>
    <source>
        <strain evidence="3 4">CC57C</strain>
    </source>
</reference>
<dbReference type="PANTHER" id="PTHR30203">
    <property type="entry name" value="OUTER MEMBRANE CATION EFFLUX PROTEIN"/>
    <property type="match status" value="1"/>
</dbReference>
<dbReference type="InterPro" id="IPR010131">
    <property type="entry name" value="MdtP/NodT-like"/>
</dbReference>
<dbReference type="PATRIC" id="fig|1073353.3.peg.23"/>
<sequence>MKKIYIFLSFCVFLGGSEVKFEGNLHELILAAQSSNLAQISNYEPQKAQLQKDAVKSAYMPSLTIDGGYSFLSGDINVLRPQRAATARAILELAVYDGGKREALLSSLSHLSAAEILKNEDYQNLLAFNATKLYFSFLSLGELATAKEGEINYLKNALNRLEKYYRAGLSDESEYEAINARYAMALAERLEITQNQNEIKNQIYALTGRDIKPVAGSRIAFLDDENSAPQKSAKPELEALRLNFAAALEDEKITASETNPQIFIKNTYTFMRTHYDRNLLPAQYRSVLEPYFDDFFKPNLNTNELILGFSWKAFDFGANKKRREIKRISALQAKLNLDQKRLQNELNLANIKNDLKTLKQKIAAGESALNSAQTSLNAVSKKYEAGLLGYVEFLNATAQSFSAGSALELSKSKFEIKKAEYLYERGGKIAENIEKTERK</sequence>
<comment type="similarity">
    <text evidence="1">Belongs to the outer membrane factor (OMF) (TC 1.B.17) family.</text>
</comment>
<accession>M3JEC1</accession>
<dbReference type="EMBL" id="AOTD01000003">
    <property type="protein sequence ID" value="EMG31663.1"/>
    <property type="molecule type" value="Genomic_DNA"/>
</dbReference>
<keyword evidence="2" id="KW-0175">Coiled coil</keyword>
<dbReference type="STRING" id="1073353.H740_00105"/>
<dbReference type="InterPro" id="IPR003423">
    <property type="entry name" value="OMP_efflux"/>
</dbReference>
<evidence type="ECO:0000313" key="3">
    <source>
        <dbReference type="EMBL" id="EMG31663.1"/>
    </source>
</evidence>
<dbReference type="GO" id="GO:0015562">
    <property type="term" value="F:efflux transmembrane transporter activity"/>
    <property type="evidence" value="ECO:0007669"/>
    <property type="project" value="InterPro"/>
</dbReference>
<dbReference type="OrthoDB" id="5338266at2"/>
<gene>
    <name evidence="3" type="ORF">H740_00105</name>
</gene>
<dbReference type="Gene3D" id="1.20.1600.10">
    <property type="entry name" value="Outer membrane efflux proteins (OEP)"/>
    <property type="match status" value="1"/>
</dbReference>
<evidence type="ECO:0000256" key="1">
    <source>
        <dbReference type="ARBA" id="ARBA00007613"/>
    </source>
</evidence>
<evidence type="ECO:0000256" key="2">
    <source>
        <dbReference type="SAM" id="Coils"/>
    </source>
</evidence>
<proteinExistence type="inferred from homology"/>